<evidence type="ECO:0000313" key="2">
    <source>
        <dbReference type="EMBL" id="SFI11414.1"/>
    </source>
</evidence>
<accession>A0A1I3FJR0</accession>
<keyword evidence="1" id="KW-1133">Transmembrane helix</keyword>
<evidence type="ECO:0000313" key="3">
    <source>
        <dbReference type="Proteomes" id="UP000198931"/>
    </source>
</evidence>
<protein>
    <submittedName>
        <fullName evidence="2">Uncharacterized protein</fullName>
    </submittedName>
</protein>
<reference evidence="2 3" key="1">
    <citation type="submission" date="2016-10" db="EMBL/GenBank/DDBJ databases">
        <authorList>
            <person name="de Groot N.N."/>
        </authorList>
    </citation>
    <scope>NUCLEOTIDE SEQUENCE [LARGE SCALE GENOMIC DNA]</scope>
    <source>
        <strain evidence="2 3">DSM 26000</strain>
    </source>
</reference>
<dbReference type="STRING" id="1125876.SAMN05443292_1424"/>
<keyword evidence="1" id="KW-0812">Transmembrane</keyword>
<sequence>MEFSKAKIGRFIFILGIFLIPISFLFKRYFNLSDNEYFSMLIVGLILELIGFFLLKKKSAN</sequence>
<name>A0A1I3FJR0_9FLAO</name>
<dbReference type="Proteomes" id="UP000198931">
    <property type="component" value="Unassembled WGS sequence"/>
</dbReference>
<feature type="transmembrane region" description="Helical" evidence="1">
    <location>
        <begin position="37"/>
        <end position="55"/>
    </location>
</feature>
<evidence type="ECO:0000256" key="1">
    <source>
        <dbReference type="SAM" id="Phobius"/>
    </source>
</evidence>
<proteinExistence type="predicted"/>
<keyword evidence="3" id="KW-1185">Reference proteome</keyword>
<dbReference type="AlphaFoldDB" id="A0A1I3FJR0"/>
<gene>
    <name evidence="2" type="ORF">SAMN05443292_1424</name>
</gene>
<keyword evidence="1" id="KW-0472">Membrane</keyword>
<organism evidence="2 3">
    <name type="scientific">Halpernia frigidisoli</name>
    <dbReference type="NCBI Taxonomy" id="1125876"/>
    <lineage>
        <taxon>Bacteria</taxon>
        <taxon>Pseudomonadati</taxon>
        <taxon>Bacteroidota</taxon>
        <taxon>Flavobacteriia</taxon>
        <taxon>Flavobacteriales</taxon>
        <taxon>Weeksellaceae</taxon>
        <taxon>Chryseobacterium group</taxon>
        <taxon>Halpernia</taxon>
    </lineage>
</organism>
<feature type="transmembrane region" description="Helical" evidence="1">
    <location>
        <begin position="12"/>
        <end position="31"/>
    </location>
</feature>
<dbReference type="EMBL" id="FOQT01000002">
    <property type="protein sequence ID" value="SFI11414.1"/>
    <property type="molecule type" value="Genomic_DNA"/>
</dbReference>